<dbReference type="Pfam" id="PF01569">
    <property type="entry name" value="PAP2"/>
    <property type="match status" value="1"/>
</dbReference>
<comment type="caution">
    <text evidence="6">The sequence shown here is derived from an EMBL/GenBank/DDBJ whole genome shotgun (WGS) entry which is preliminary data.</text>
</comment>
<evidence type="ECO:0000256" key="3">
    <source>
        <dbReference type="ARBA" id="ARBA00047594"/>
    </source>
</evidence>
<dbReference type="InterPro" id="IPR000326">
    <property type="entry name" value="PAP2/HPO"/>
</dbReference>
<dbReference type="SUPFAM" id="SSF48317">
    <property type="entry name" value="Acid phosphatase/Vanadium-dependent haloperoxidase"/>
    <property type="match status" value="1"/>
</dbReference>
<accession>A0ABP9ZYU3</accession>
<dbReference type="PANTHER" id="PTHR14969:SF13">
    <property type="entry name" value="AT30094P"/>
    <property type="match status" value="1"/>
</dbReference>
<keyword evidence="4" id="KW-1133">Transmembrane helix</keyword>
<evidence type="ECO:0000313" key="6">
    <source>
        <dbReference type="EMBL" id="GAA6145315.1"/>
    </source>
</evidence>
<evidence type="ECO:0000259" key="5">
    <source>
        <dbReference type="SMART" id="SM00014"/>
    </source>
</evidence>
<dbReference type="Proteomes" id="UP001481413">
    <property type="component" value="Unassembled WGS sequence"/>
</dbReference>
<feature type="transmembrane region" description="Helical" evidence="4">
    <location>
        <begin position="223"/>
        <end position="244"/>
    </location>
</feature>
<keyword evidence="4" id="KW-0472">Membrane</keyword>
<feature type="transmembrane region" description="Helical" evidence="4">
    <location>
        <begin position="199"/>
        <end position="217"/>
    </location>
</feature>
<feature type="domain" description="Phosphatidic acid phosphatase type 2/haloperoxidase" evidence="5">
    <location>
        <begin position="74"/>
        <end position="185"/>
    </location>
</feature>
<feature type="transmembrane region" description="Helical" evidence="4">
    <location>
        <begin position="144"/>
        <end position="162"/>
    </location>
</feature>
<dbReference type="Gene3D" id="1.20.144.10">
    <property type="entry name" value="Phosphatidic acid phosphatase type 2/haloperoxidase"/>
    <property type="match status" value="1"/>
</dbReference>
<dbReference type="CDD" id="cd01610">
    <property type="entry name" value="PAP2_like"/>
    <property type="match status" value="1"/>
</dbReference>
<dbReference type="SMART" id="SM00014">
    <property type="entry name" value="acidPPc"/>
    <property type="match status" value="1"/>
</dbReference>
<dbReference type="InterPro" id="IPR036938">
    <property type="entry name" value="PAP2/HPO_sf"/>
</dbReference>
<dbReference type="RefSeq" id="WP_353294250.1">
    <property type="nucleotide sequence ID" value="NZ_BAABWH010000003.1"/>
</dbReference>
<keyword evidence="4" id="KW-0812">Transmembrane</keyword>
<comment type="catalytic activity">
    <reaction evidence="3">
        <text>di-trans,octa-cis-undecaprenyl diphosphate + H2O = di-trans,octa-cis-undecaprenyl phosphate + phosphate + H(+)</text>
        <dbReference type="Rhea" id="RHEA:28094"/>
        <dbReference type="ChEBI" id="CHEBI:15377"/>
        <dbReference type="ChEBI" id="CHEBI:15378"/>
        <dbReference type="ChEBI" id="CHEBI:43474"/>
        <dbReference type="ChEBI" id="CHEBI:58405"/>
        <dbReference type="ChEBI" id="CHEBI:60392"/>
        <dbReference type="EC" id="3.6.1.27"/>
    </reaction>
</comment>
<gene>
    <name evidence="6" type="ORF">NBRC116585_14330</name>
</gene>
<dbReference type="EC" id="3.6.1.27" evidence="1"/>
<feature type="transmembrane region" description="Helical" evidence="4">
    <location>
        <begin position="46"/>
        <end position="65"/>
    </location>
</feature>
<organism evidence="6 7">
    <name type="scientific">Thalassolituus maritimus</name>
    <dbReference type="NCBI Taxonomy" id="484498"/>
    <lineage>
        <taxon>Bacteria</taxon>
        <taxon>Pseudomonadati</taxon>
        <taxon>Pseudomonadota</taxon>
        <taxon>Gammaproteobacteria</taxon>
        <taxon>Oceanospirillales</taxon>
        <taxon>Oceanospirillaceae</taxon>
        <taxon>Thalassolituus</taxon>
    </lineage>
</organism>
<evidence type="ECO:0000256" key="2">
    <source>
        <dbReference type="ARBA" id="ARBA00032707"/>
    </source>
</evidence>
<keyword evidence="7" id="KW-1185">Reference proteome</keyword>
<reference evidence="6 7" key="1">
    <citation type="submission" date="2024-04" db="EMBL/GenBank/DDBJ databases">
        <title>Draft genome sequence of Thalassolituus maritimus NBRC 116585.</title>
        <authorList>
            <person name="Miyakawa T."/>
            <person name="Kusuya Y."/>
            <person name="Miura T."/>
        </authorList>
    </citation>
    <scope>NUCLEOTIDE SEQUENCE [LARGE SCALE GENOMIC DNA]</scope>
    <source>
        <strain evidence="6 7">5NW40-0001</strain>
    </source>
</reference>
<sequence>MKTDTLLISTAMVLLILAAVVSSEQLNQPLFLWFNREAGVLPDIFWANMTFVADTLFAVAVIAIVASRAPHIFNSGFVLLVIGALFVHGLKNLLEIPRPPAVLDLEAFKVIGPVVKNHAFPSGHSFTALATAGLLALNMRSIPATLALLAIALVAAISRAAVGAHWPLDILVGSAAGLLFALIAQKLTNDIWWLQSVGLQRFAAGLMTLACIAMLFHDSRYPGTQLLTISAAALALLALSRYWYTSLYIERKARK</sequence>
<dbReference type="EMBL" id="BAABWH010000003">
    <property type="protein sequence ID" value="GAA6145315.1"/>
    <property type="molecule type" value="Genomic_DNA"/>
</dbReference>
<evidence type="ECO:0000256" key="1">
    <source>
        <dbReference type="ARBA" id="ARBA00012374"/>
    </source>
</evidence>
<feature type="transmembrane region" description="Helical" evidence="4">
    <location>
        <begin position="168"/>
        <end position="187"/>
    </location>
</feature>
<protein>
    <recommendedName>
        <fullName evidence="1">undecaprenyl-diphosphate phosphatase</fullName>
        <ecNumber evidence="1">3.6.1.27</ecNumber>
    </recommendedName>
    <alternativeName>
        <fullName evidence="2">Undecaprenyl pyrophosphate phosphatase</fullName>
    </alternativeName>
</protein>
<name>A0ABP9ZYU3_9GAMM</name>
<proteinExistence type="predicted"/>
<dbReference type="PANTHER" id="PTHR14969">
    <property type="entry name" value="SPHINGOSINE-1-PHOSPHATE PHOSPHOHYDROLASE"/>
    <property type="match status" value="1"/>
</dbReference>
<evidence type="ECO:0000313" key="7">
    <source>
        <dbReference type="Proteomes" id="UP001481413"/>
    </source>
</evidence>
<evidence type="ECO:0000256" key="4">
    <source>
        <dbReference type="SAM" id="Phobius"/>
    </source>
</evidence>
<feature type="transmembrane region" description="Helical" evidence="4">
    <location>
        <begin position="72"/>
        <end position="90"/>
    </location>
</feature>